<gene>
    <name evidence="2" type="ORF">LAESUDRAFT_809619</name>
</gene>
<evidence type="ECO:0000313" key="3">
    <source>
        <dbReference type="Proteomes" id="UP000076871"/>
    </source>
</evidence>
<feature type="compositionally biased region" description="Polar residues" evidence="1">
    <location>
        <begin position="49"/>
        <end position="66"/>
    </location>
</feature>
<keyword evidence="3" id="KW-1185">Reference proteome</keyword>
<feature type="region of interest" description="Disordered" evidence="1">
    <location>
        <begin position="1"/>
        <end position="85"/>
    </location>
</feature>
<accession>A0A165GR76</accession>
<dbReference type="GeneID" id="63831180"/>
<dbReference type="InParanoid" id="A0A165GR76"/>
<evidence type="ECO:0000256" key="1">
    <source>
        <dbReference type="SAM" id="MobiDB-lite"/>
    </source>
</evidence>
<dbReference type="RefSeq" id="XP_040768435.1">
    <property type="nucleotide sequence ID" value="XM_040914152.1"/>
</dbReference>
<dbReference type="STRING" id="1314785.A0A165GR76"/>
<proteinExistence type="predicted"/>
<reference evidence="2 3" key="1">
    <citation type="journal article" date="2016" name="Mol. Biol. Evol.">
        <title>Comparative Genomics of Early-Diverging Mushroom-Forming Fungi Provides Insights into the Origins of Lignocellulose Decay Capabilities.</title>
        <authorList>
            <person name="Nagy L.G."/>
            <person name="Riley R."/>
            <person name="Tritt A."/>
            <person name="Adam C."/>
            <person name="Daum C."/>
            <person name="Floudas D."/>
            <person name="Sun H."/>
            <person name="Yadav J.S."/>
            <person name="Pangilinan J."/>
            <person name="Larsson K.H."/>
            <person name="Matsuura K."/>
            <person name="Barry K."/>
            <person name="Labutti K."/>
            <person name="Kuo R."/>
            <person name="Ohm R.A."/>
            <person name="Bhattacharya S.S."/>
            <person name="Shirouzu T."/>
            <person name="Yoshinaga Y."/>
            <person name="Martin F.M."/>
            <person name="Grigoriev I.V."/>
            <person name="Hibbett D.S."/>
        </authorList>
    </citation>
    <scope>NUCLEOTIDE SEQUENCE [LARGE SCALE GENOMIC DNA]</scope>
    <source>
        <strain evidence="2 3">93-53</strain>
    </source>
</reference>
<dbReference type="InterPro" id="IPR007250">
    <property type="entry name" value="HSP9_HSP12"/>
</dbReference>
<dbReference type="Pfam" id="PF04119">
    <property type="entry name" value="HSP9_HSP12"/>
    <property type="match status" value="1"/>
</dbReference>
<protein>
    <recommendedName>
        <fullName evidence="4">Heat shock protein 9/12</fullName>
    </recommendedName>
</protein>
<name>A0A165GR76_9APHY</name>
<dbReference type="Gene3D" id="6.10.250.2440">
    <property type="match status" value="2"/>
</dbReference>
<dbReference type="Proteomes" id="UP000076871">
    <property type="component" value="Unassembled WGS sequence"/>
</dbReference>
<dbReference type="OrthoDB" id="2348401at2759"/>
<dbReference type="EMBL" id="KV427608">
    <property type="protein sequence ID" value="KZT10695.1"/>
    <property type="molecule type" value="Genomic_DNA"/>
</dbReference>
<evidence type="ECO:0000313" key="2">
    <source>
        <dbReference type="EMBL" id="KZT10695.1"/>
    </source>
</evidence>
<organism evidence="2 3">
    <name type="scientific">Laetiporus sulphureus 93-53</name>
    <dbReference type="NCBI Taxonomy" id="1314785"/>
    <lineage>
        <taxon>Eukaryota</taxon>
        <taxon>Fungi</taxon>
        <taxon>Dikarya</taxon>
        <taxon>Basidiomycota</taxon>
        <taxon>Agaricomycotina</taxon>
        <taxon>Agaricomycetes</taxon>
        <taxon>Polyporales</taxon>
        <taxon>Laetiporus</taxon>
    </lineage>
</organism>
<sequence length="85" mass="8838">MSDTGRQSFGDKIGAAVKPDSQKTTTESLGDTIKGKSDNAAGAVEPESQKSYAQQLGDKFSSNPTEPSMLDKAKNAVGMGSNKNV</sequence>
<dbReference type="AlphaFoldDB" id="A0A165GR76"/>
<evidence type="ECO:0008006" key="4">
    <source>
        <dbReference type="Google" id="ProtNLM"/>
    </source>
</evidence>